<reference evidence="2 3" key="1">
    <citation type="submission" date="2018-06" db="EMBL/GenBank/DDBJ databases">
        <title>WGS assembly of Brassica rapa FPsc.</title>
        <authorList>
            <person name="Bowman J."/>
            <person name="Kohchi T."/>
            <person name="Yamato K."/>
            <person name="Jenkins J."/>
            <person name="Shu S."/>
            <person name="Ishizaki K."/>
            <person name="Yamaoka S."/>
            <person name="Nishihama R."/>
            <person name="Nakamura Y."/>
            <person name="Berger F."/>
            <person name="Adam C."/>
            <person name="Aki S."/>
            <person name="Althoff F."/>
            <person name="Araki T."/>
            <person name="Arteaga-Vazquez M."/>
            <person name="Balasubrmanian S."/>
            <person name="Bauer D."/>
            <person name="Boehm C."/>
            <person name="Briginshaw L."/>
            <person name="Caballero-Perez J."/>
            <person name="Catarino B."/>
            <person name="Chen F."/>
            <person name="Chiyoda S."/>
            <person name="Chovatia M."/>
            <person name="Davies K."/>
            <person name="Delmans M."/>
            <person name="Demura T."/>
            <person name="Dierschke T."/>
            <person name="Dolan L."/>
            <person name="Dorantes-Acosta A."/>
            <person name="Eklund D."/>
            <person name="Florent S."/>
            <person name="Flores-Sandoval E."/>
            <person name="Fujiyama A."/>
            <person name="Fukuzawa H."/>
            <person name="Galik B."/>
            <person name="Grimanelli D."/>
            <person name="Grimwood J."/>
            <person name="Grossniklaus U."/>
            <person name="Hamada T."/>
            <person name="Haseloff J."/>
            <person name="Hetherington A."/>
            <person name="Higo A."/>
            <person name="Hirakawa Y."/>
            <person name="Hundley H."/>
            <person name="Ikeda Y."/>
            <person name="Inoue K."/>
            <person name="Inoue S."/>
            <person name="Ishida S."/>
            <person name="Jia Q."/>
            <person name="Kakita M."/>
            <person name="Kanazawa T."/>
            <person name="Kawai Y."/>
            <person name="Kawashima T."/>
            <person name="Kennedy M."/>
            <person name="Kinose K."/>
            <person name="Kinoshita T."/>
            <person name="Kohara Y."/>
            <person name="Koide E."/>
            <person name="Komatsu K."/>
            <person name="Kopischke S."/>
            <person name="Kubo M."/>
            <person name="Kyozuka J."/>
            <person name="Lagercrantz U."/>
            <person name="Lin S."/>
            <person name="Lindquist E."/>
            <person name="Lipzen A."/>
            <person name="Lu C."/>
            <person name="Luna E."/>
            <person name="Martienssen R."/>
            <person name="Minamino N."/>
            <person name="Mizutani M."/>
            <person name="Mizutani M."/>
            <person name="Mochizuki N."/>
            <person name="Monte I."/>
            <person name="Mosher R."/>
            <person name="Nagasaki H."/>
            <person name="Nakagami H."/>
            <person name="Naramoto S."/>
            <person name="Nishitani K."/>
            <person name="Ohtani M."/>
            <person name="Okamoto T."/>
            <person name="Okumura M."/>
            <person name="Phillips J."/>
            <person name="Pollak B."/>
            <person name="Reinders A."/>
            <person name="Roevekamp M."/>
            <person name="Sano R."/>
            <person name="Sawa S."/>
            <person name="Schmid M."/>
            <person name="Shirakawa M."/>
            <person name="Solano R."/>
            <person name="Spunde A."/>
            <person name="Suetsugu N."/>
            <person name="Sugano S."/>
            <person name="Sugiyama A."/>
            <person name="Sun R."/>
            <person name="Suzuki Y."/>
            <person name="Takenaka M."/>
            <person name="Takezawa D."/>
            <person name="Tomogane H."/>
            <person name="Tsuzuki M."/>
            <person name="Ueda T."/>
            <person name="Umeda M."/>
            <person name="Ward J."/>
            <person name="Watanabe Y."/>
            <person name="Yazaki K."/>
            <person name="Yokoyama R."/>
            <person name="Yoshitake Y."/>
            <person name="Yotsui I."/>
            <person name="Zachgo S."/>
            <person name="Schmutz J."/>
        </authorList>
    </citation>
    <scope>NUCLEOTIDE SEQUENCE [LARGE SCALE GENOMIC DNA]</scope>
    <source>
        <strain evidence="3">cv. B-3</strain>
    </source>
</reference>
<keyword evidence="1" id="KW-1133">Transmembrane helix</keyword>
<protein>
    <submittedName>
        <fullName evidence="2">Uncharacterized protein</fullName>
    </submittedName>
</protein>
<feature type="transmembrane region" description="Helical" evidence="1">
    <location>
        <begin position="76"/>
        <end position="96"/>
    </location>
</feature>
<evidence type="ECO:0000313" key="2">
    <source>
        <dbReference type="EMBL" id="RID41749.1"/>
    </source>
</evidence>
<evidence type="ECO:0000256" key="1">
    <source>
        <dbReference type="SAM" id="Phobius"/>
    </source>
</evidence>
<accession>A0A397XL55</accession>
<dbReference type="EMBL" id="CM010637">
    <property type="protein sequence ID" value="RID41749.1"/>
    <property type="molecule type" value="Genomic_DNA"/>
</dbReference>
<keyword evidence="1" id="KW-0472">Membrane</keyword>
<gene>
    <name evidence="2" type="ORF">BRARA_J01684</name>
</gene>
<sequence>MKHGFNWTYLGCLCWEIQYFQAKYPSAFFREGEVGKDRVTFLSSFEFAGSCRTNEVNDCKNLIKTLVMRAESWQNYPLTLVILYLKINMFFFLICVQE</sequence>
<organism evidence="2 3">
    <name type="scientific">Brassica campestris</name>
    <name type="common">Field mustard</name>
    <dbReference type="NCBI Taxonomy" id="3711"/>
    <lineage>
        <taxon>Eukaryota</taxon>
        <taxon>Viridiplantae</taxon>
        <taxon>Streptophyta</taxon>
        <taxon>Embryophyta</taxon>
        <taxon>Tracheophyta</taxon>
        <taxon>Spermatophyta</taxon>
        <taxon>Magnoliopsida</taxon>
        <taxon>eudicotyledons</taxon>
        <taxon>Gunneridae</taxon>
        <taxon>Pentapetalae</taxon>
        <taxon>rosids</taxon>
        <taxon>malvids</taxon>
        <taxon>Brassicales</taxon>
        <taxon>Brassicaceae</taxon>
        <taxon>Brassiceae</taxon>
        <taxon>Brassica</taxon>
    </lineage>
</organism>
<proteinExistence type="predicted"/>
<dbReference type="AlphaFoldDB" id="A0A397XL55"/>
<name>A0A397XL55_BRACM</name>
<keyword evidence="1" id="KW-0812">Transmembrane</keyword>
<evidence type="ECO:0000313" key="3">
    <source>
        <dbReference type="Proteomes" id="UP000264353"/>
    </source>
</evidence>
<dbReference type="Proteomes" id="UP000264353">
    <property type="component" value="Chromosome A10"/>
</dbReference>